<dbReference type="Proteomes" id="UP000037046">
    <property type="component" value="Unassembled WGS sequence"/>
</dbReference>
<organism evidence="1 2">
    <name type="scientific">Roseovarius tolerans</name>
    <dbReference type="NCBI Taxonomy" id="74031"/>
    <lineage>
        <taxon>Bacteria</taxon>
        <taxon>Pseudomonadati</taxon>
        <taxon>Pseudomonadota</taxon>
        <taxon>Alphaproteobacteria</taxon>
        <taxon>Rhodobacterales</taxon>
        <taxon>Roseobacteraceae</taxon>
        <taxon>Roseovarius</taxon>
    </lineage>
</organism>
<dbReference type="EMBL" id="LGVV01000004">
    <property type="protein sequence ID" value="KNX42896.1"/>
    <property type="molecule type" value="Genomic_DNA"/>
</dbReference>
<gene>
    <name evidence="1" type="ORF">ROTO_05430</name>
</gene>
<name>A0A0L6CYV1_9RHOB</name>
<dbReference type="PATRIC" id="fig|74031.6.peg.558"/>
<evidence type="ECO:0000313" key="1">
    <source>
        <dbReference type="EMBL" id="KNX42896.1"/>
    </source>
</evidence>
<comment type="caution">
    <text evidence="1">The sequence shown here is derived from an EMBL/GenBank/DDBJ whole genome shotgun (WGS) entry which is preliminary data.</text>
</comment>
<dbReference type="RefSeq" id="WP_050661482.1">
    <property type="nucleotide sequence ID" value="NZ_CP118494.1"/>
</dbReference>
<dbReference type="InterPro" id="IPR018666">
    <property type="entry name" value="DUF2125"/>
</dbReference>
<dbReference type="STRING" id="74031.SAMN04488077_11062"/>
<evidence type="ECO:0008006" key="3">
    <source>
        <dbReference type="Google" id="ProtNLM"/>
    </source>
</evidence>
<dbReference type="OrthoDB" id="7625707at2"/>
<accession>A0A0L6CYV1</accession>
<protein>
    <recommendedName>
        <fullName evidence="3">DUF2125 domain-containing protein</fullName>
    </recommendedName>
</protein>
<proteinExistence type="predicted"/>
<sequence>MRFLLAVILIAALGWSSYWYIGQRGLQTAFSSWFEARRSEGWVAETSDLSVQGFPNRFDTGFADLILADPATGLAWEAPYFQLSALSYQPNHVIAVWPETQLIATPQEKFRVEARDMRASLRIAPDTRLAPRNVTLTAEFLQITPEDRPEEISTLTSLTLAAEQQETDRDYRLGLAAEGLTLAPPWRDLLDPDGSLPAQISNLTADLTVTFDKVWDRTAIEVARPQPTRIKVALVDGKWGQLHLQAAGEVDVTPDGMPEGEITLKARNWRDMIALAQASGALREGMAQTVENGLDLLARMNGNRETLDIPLTFRGGRILLGPIPIGPAPVLRLR</sequence>
<reference evidence="2" key="1">
    <citation type="submission" date="2015-07" db="EMBL/GenBank/DDBJ databases">
        <title>Draft Genome Sequence of Roseovarius tolerans EL-164, a producer of N-Acylated Alanine Methyl Esters (NAMEs).</title>
        <authorList>
            <person name="Voget S."/>
            <person name="Bruns H."/>
            <person name="Wagner-Doebler I."/>
            <person name="Schulz S."/>
            <person name="Daniel R."/>
        </authorList>
    </citation>
    <scope>NUCLEOTIDE SEQUENCE [LARGE SCALE GENOMIC DNA]</scope>
    <source>
        <strain evidence="2">EL-164</strain>
    </source>
</reference>
<dbReference type="Pfam" id="PF09898">
    <property type="entry name" value="DUF2125"/>
    <property type="match status" value="1"/>
</dbReference>
<dbReference type="AlphaFoldDB" id="A0A0L6CYV1"/>
<keyword evidence="2" id="KW-1185">Reference proteome</keyword>
<evidence type="ECO:0000313" key="2">
    <source>
        <dbReference type="Proteomes" id="UP000037046"/>
    </source>
</evidence>